<dbReference type="SUPFAM" id="SSF52833">
    <property type="entry name" value="Thioredoxin-like"/>
    <property type="match status" value="1"/>
</dbReference>
<dbReference type="RefSeq" id="WP_171643058.1">
    <property type="nucleotide sequence ID" value="NZ_WHOA01000074.1"/>
</dbReference>
<evidence type="ECO:0000256" key="1">
    <source>
        <dbReference type="SAM" id="Phobius"/>
    </source>
</evidence>
<protein>
    <recommendedName>
        <fullName evidence="4">Thioredoxin</fullName>
    </recommendedName>
</protein>
<sequence length="163" mass="19030">MKRHYWLLSGVLLLFVLFGIGNIWYDRTTTEMDESQVGLNEMKGTVQEVSAQLMGTINSDVQSFIYLYEPNCKLCMKMEPIINASAERNGIKLQRLNLHKYKNVRGLKNEKGIPLIKFYKELPAVAYYKNGWLIAWTEGDKSEKIYDEYFEHFRFGDEDGHDS</sequence>
<keyword evidence="3" id="KW-1185">Reference proteome</keyword>
<dbReference type="Proteomes" id="UP000616779">
    <property type="component" value="Unassembled WGS sequence"/>
</dbReference>
<comment type="caution">
    <text evidence="2">The sequence shown here is derived from an EMBL/GenBank/DDBJ whole genome shotgun (WGS) entry which is preliminary data.</text>
</comment>
<dbReference type="EMBL" id="WHOA01000074">
    <property type="protein sequence ID" value="NOU71740.1"/>
    <property type="molecule type" value="Genomic_DNA"/>
</dbReference>
<dbReference type="InterPro" id="IPR036249">
    <property type="entry name" value="Thioredoxin-like_sf"/>
</dbReference>
<feature type="transmembrane region" description="Helical" evidence="1">
    <location>
        <begin position="6"/>
        <end position="25"/>
    </location>
</feature>
<accession>A0ABX1XT84</accession>
<evidence type="ECO:0000313" key="2">
    <source>
        <dbReference type="EMBL" id="NOU71740.1"/>
    </source>
</evidence>
<keyword evidence="1" id="KW-0472">Membrane</keyword>
<keyword evidence="1" id="KW-0812">Transmembrane</keyword>
<gene>
    <name evidence="2" type="ORF">GC098_09945</name>
</gene>
<evidence type="ECO:0008006" key="4">
    <source>
        <dbReference type="Google" id="ProtNLM"/>
    </source>
</evidence>
<name>A0ABX1XT84_9BACL</name>
<reference evidence="2 3" key="1">
    <citation type="submission" date="2019-10" db="EMBL/GenBank/DDBJ databases">
        <title>Description of Paenibacillus terrestris sp. nov.</title>
        <authorList>
            <person name="Carlier A."/>
            <person name="Qi S."/>
        </authorList>
    </citation>
    <scope>NUCLEOTIDE SEQUENCE [LARGE SCALE GENOMIC DNA]</scope>
    <source>
        <strain evidence="2 3">LMG 31458</strain>
    </source>
</reference>
<keyword evidence="1" id="KW-1133">Transmembrane helix</keyword>
<evidence type="ECO:0000313" key="3">
    <source>
        <dbReference type="Proteomes" id="UP000616779"/>
    </source>
</evidence>
<organism evidence="2 3">
    <name type="scientific">Paenibacillus phytorum</name>
    <dbReference type="NCBI Taxonomy" id="2654977"/>
    <lineage>
        <taxon>Bacteria</taxon>
        <taxon>Bacillati</taxon>
        <taxon>Bacillota</taxon>
        <taxon>Bacilli</taxon>
        <taxon>Bacillales</taxon>
        <taxon>Paenibacillaceae</taxon>
        <taxon>Paenibacillus</taxon>
    </lineage>
</organism>
<proteinExistence type="predicted"/>
<dbReference type="Gene3D" id="3.40.30.10">
    <property type="entry name" value="Glutaredoxin"/>
    <property type="match status" value="1"/>
</dbReference>